<protein>
    <submittedName>
        <fullName evidence="5">CRP/FNR family transcriptional regulator, anaerobic regulatory protein</fullName>
    </submittedName>
</protein>
<dbReference type="InterPro" id="IPR012318">
    <property type="entry name" value="HTH_CRP"/>
</dbReference>
<proteinExistence type="predicted"/>
<keyword evidence="1" id="KW-0805">Transcription regulation</keyword>
<accession>A0A1H3CHR0</accession>
<dbReference type="GO" id="GO:0003677">
    <property type="term" value="F:DNA binding"/>
    <property type="evidence" value="ECO:0007669"/>
    <property type="project" value="UniProtKB-KW"/>
</dbReference>
<dbReference type="AlphaFoldDB" id="A0A1H3CHR0"/>
<evidence type="ECO:0000313" key="5">
    <source>
        <dbReference type="EMBL" id="SDX53687.1"/>
    </source>
</evidence>
<dbReference type="STRING" id="1528.SAMN04488579_103108"/>
<dbReference type="EMBL" id="FNOU01000003">
    <property type="protein sequence ID" value="SDX53687.1"/>
    <property type="molecule type" value="Genomic_DNA"/>
</dbReference>
<keyword evidence="3" id="KW-0804">Transcription</keyword>
<dbReference type="InterPro" id="IPR036388">
    <property type="entry name" value="WH-like_DNA-bd_sf"/>
</dbReference>
<dbReference type="PROSITE" id="PS51063">
    <property type="entry name" value="HTH_CRP_2"/>
    <property type="match status" value="1"/>
</dbReference>
<evidence type="ECO:0000259" key="4">
    <source>
        <dbReference type="PROSITE" id="PS51063"/>
    </source>
</evidence>
<dbReference type="Gene3D" id="1.10.10.10">
    <property type="entry name" value="Winged helix-like DNA-binding domain superfamily/Winged helix DNA-binding domain"/>
    <property type="match status" value="1"/>
</dbReference>
<dbReference type="SMART" id="SM00419">
    <property type="entry name" value="HTH_CRP"/>
    <property type="match status" value="1"/>
</dbReference>
<gene>
    <name evidence="5" type="ORF">SAMN04488579_103108</name>
</gene>
<dbReference type="Gene3D" id="2.60.120.10">
    <property type="entry name" value="Jelly Rolls"/>
    <property type="match status" value="1"/>
</dbReference>
<dbReference type="OrthoDB" id="9776746at2"/>
<feature type="domain" description="HTH crp-type" evidence="4">
    <location>
        <begin position="152"/>
        <end position="218"/>
    </location>
</feature>
<dbReference type="InterPro" id="IPR036390">
    <property type="entry name" value="WH_DNA-bd_sf"/>
</dbReference>
<dbReference type="InterPro" id="IPR014710">
    <property type="entry name" value="RmlC-like_jellyroll"/>
</dbReference>
<dbReference type="RefSeq" id="WP_090243373.1">
    <property type="nucleotide sequence ID" value="NZ_FNOU01000003.1"/>
</dbReference>
<evidence type="ECO:0000313" key="6">
    <source>
        <dbReference type="Proteomes" id="UP000199652"/>
    </source>
</evidence>
<evidence type="ECO:0000256" key="3">
    <source>
        <dbReference type="ARBA" id="ARBA00023163"/>
    </source>
</evidence>
<dbReference type="Pfam" id="PF13545">
    <property type="entry name" value="HTH_Crp_2"/>
    <property type="match status" value="1"/>
</dbReference>
<dbReference type="InterPro" id="IPR018490">
    <property type="entry name" value="cNMP-bd_dom_sf"/>
</dbReference>
<dbReference type="SUPFAM" id="SSF51206">
    <property type="entry name" value="cAMP-binding domain-like"/>
    <property type="match status" value="1"/>
</dbReference>
<evidence type="ECO:0000256" key="1">
    <source>
        <dbReference type="ARBA" id="ARBA00023015"/>
    </source>
</evidence>
<reference evidence="6" key="1">
    <citation type="submission" date="2016-10" db="EMBL/GenBank/DDBJ databases">
        <authorList>
            <person name="Varghese N."/>
            <person name="Submissions S."/>
        </authorList>
    </citation>
    <scope>NUCLEOTIDE SEQUENCE [LARGE SCALE GENOMIC DNA]</scope>
    <source>
        <strain evidence="6">VPI 5359</strain>
    </source>
</reference>
<organism evidence="5 6">
    <name type="scientific">Eubacterium barkeri</name>
    <name type="common">Clostridium barkeri</name>
    <dbReference type="NCBI Taxonomy" id="1528"/>
    <lineage>
        <taxon>Bacteria</taxon>
        <taxon>Bacillati</taxon>
        <taxon>Bacillota</taxon>
        <taxon>Clostridia</taxon>
        <taxon>Eubacteriales</taxon>
        <taxon>Eubacteriaceae</taxon>
        <taxon>Eubacterium</taxon>
    </lineage>
</organism>
<keyword evidence="2" id="KW-0238">DNA-binding</keyword>
<dbReference type="GO" id="GO:0006355">
    <property type="term" value="P:regulation of DNA-templated transcription"/>
    <property type="evidence" value="ECO:0007669"/>
    <property type="project" value="InterPro"/>
</dbReference>
<evidence type="ECO:0000256" key="2">
    <source>
        <dbReference type="ARBA" id="ARBA00023125"/>
    </source>
</evidence>
<sequence length="226" mass="25747">MELTTFEQHYAPILSFWHHLNKGQRILLSHHAREVSFKAGENVHGNTGECTGVVILKSGSLRAYMLSDKGREITLYRLVPGEICMLSASCVIESITFDVFIDAEVQSEALLINPAIFSSLSRENVYVENFALTIATTRFSDVMWAMEQILFMSFDKRLAIFLLEEYRKTGDPTIFLTLDQVARYTGSAREVVSRMIKYFVAEGMVSHKRGRLTLLDIPRLIELTRD</sequence>
<name>A0A1H3CHR0_EUBBA</name>
<dbReference type="SUPFAM" id="SSF46785">
    <property type="entry name" value="Winged helix' DNA-binding domain"/>
    <property type="match status" value="1"/>
</dbReference>
<keyword evidence="6" id="KW-1185">Reference proteome</keyword>
<dbReference type="Proteomes" id="UP000199652">
    <property type="component" value="Unassembled WGS sequence"/>
</dbReference>